<dbReference type="EMBL" id="JAJSPL020000158">
    <property type="protein sequence ID" value="KAK7726891.1"/>
    <property type="molecule type" value="Genomic_DNA"/>
</dbReference>
<dbReference type="Proteomes" id="UP001320245">
    <property type="component" value="Unassembled WGS sequence"/>
</dbReference>
<proteinExistence type="predicted"/>
<feature type="region of interest" description="Disordered" evidence="1">
    <location>
        <begin position="525"/>
        <end position="618"/>
    </location>
</feature>
<feature type="region of interest" description="Disordered" evidence="1">
    <location>
        <begin position="388"/>
        <end position="457"/>
    </location>
</feature>
<sequence length="661" mass="70494">MCKFTYLGYDRCDEPDRHYLIRREKCSAKAYVKQWCAPHEQEEAATAHQQGKFWVSLPCPMCADTPVIYDQPLLEIAHSRRSVLPAPHYDAVSGKYSRLPRHQTPPDELPENVIPRPLNPNRMQVRRAATESAVEMANRVDHQEYTLPATTYVPPPQELRLPKPLPIPQPVTLTPPSSREASRSPPQISMDGALRTTPPGEGNRRELERIREKARAASATAKEQRPATTERSRSDSTSSSSSSSTNESSSSQPSKPSRKGSNASISTASSQSSRTTTISQKYRPHWRARSSSRSAQQQDSSVADTFTTVALRSIGFGRSLPRSASPSNSSPERERGRMLRRRPTGGSSSERSDSPSVWRPTISPPVLQNDSLGIGSVMHEVEKSKQRLVPIPPPAPTPPPVPAAPGKSDTPTANGTSVSAGEGLVEEPPRPKTPHPHPLGGNNTTTNNNNTNTNKQPPVLRLFPNAADDEEVAAAAFERMFAAEARAHAQQVRAQAQAQADAKAQAETQTQARTAAAVAVAPSEESAAAGGGGGGAWASGAQGNLPGRGDSKTLPPVPTTRGPIRRILSGQVRTVNVPPPRPVRRQNTTDGVVASGVSSASSKSSSSPQQQFGSGSVVKVKPGPTFSLAGVGGGVGKAQEFEIVTGFDGGILQEPALGQAF</sequence>
<feature type="compositionally biased region" description="Low complexity" evidence="1">
    <location>
        <begin position="291"/>
        <end position="303"/>
    </location>
</feature>
<dbReference type="AlphaFoldDB" id="A0AAN9YDN5"/>
<feature type="region of interest" description="Disordered" evidence="1">
    <location>
        <begin position="317"/>
        <end position="371"/>
    </location>
</feature>
<dbReference type="EMBL" id="JAJSPL020000032">
    <property type="protein sequence ID" value="KAK7736724.1"/>
    <property type="molecule type" value="Genomic_DNA"/>
</dbReference>
<evidence type="ECO:0000313" key="6">
    <source>
        <dbReference type="Proteomes" id="UP001320245"/>
    </source>
</evidence>
<feature type="compositionally biased region" description="Low complexity" evidence="1">
    <location>
        <begin position="318"/>
        <end position="330"/>
    </location>
</feature>
<feature type="compositionally biased region" description="Low complexity" evidence="1">
    <location>
        <begin position="585"/>
        <end position="618"/>
    </location>
</feature>
<evidence type="ECO:0000313" key="2">
    <source>
        <dbReference type="EMBL" id="KAK7726891.1"/>
    </source>
</evidence>
<feature type="compositionally biased region" description="Pro residues" evidence="1">
    <location>
        <begin position="390"/>
        <end position="403"/>
    </location>
</feature>
<comment type="caution">
    <text evidence="4">The sequence shown here is derived from an EMBL/GenBank/DDBJ whole genome shotgun (WGS) entry which is preliminary data.</text>
</comment>
<feature type="compositionally biased region" description="Low complexity" evidence="1">
    <location>
        <begin position="442"/>
        <end position="454"/>
    </location>
</feature>
<dbReference type="EMBL" id="JAJSPL020000153">
    <property type="protein sequence ID" value="KAK7726894.1"/>
    <property type="molecule type" value="Genomic_DNA"/>
</dbReference>
<organism evidence="4 6">
    <name type="scientific">Cytospora paraplurivora</name>
    <dbReference type="NCBI Taxonomy" id="2898453"/>
    <lineage>
        <taxon>Eukaryota</taxon>
        <taxon>Fungi</taxon>
        <taxon>Dikarya</taxon>
        <taxon>Ascomycota</taxon>
        <taxon>Pezizomycotina</taxon>
        <taxon>Sordariomycetes</taxon>
        <taxon>Sordariomycetidae</taxon>
        <taxon>Diaporthales</taxon>
        <taxon>Cytosporaceae</taxon>
        <taxon>Cytospora</taxon>
    </lineage>
</organism>
<name>A0AAN9YDN5_9PEZI</name>
<feature type="compositionally biased region" description="Pro residues" evidence="1">
    <location>
        <begin position="153"/>
        <end position="169"/>
    </location>
</feature>
<evidence type="ECO:0000313" key="5">
    <source>
        <dbReference type="EMBL" id="KAK7739629.1"/>
    </source>
</evidence>
<protein>
    <submittedName>
        <fullName evidence="4">Uncharacterized protein</fullName>
    </submittedName>
</protein>
<keyword evidence="6" id="KW-1185">Reference proteome</keyword>
<feature type="region of interest" description="Disordered" evidence="1">
    <location>
        <begin position="150"/>
        <end position="303"/>
    </location>
</feature>
<evidence type="ECO:0000313" key="4">
    <source>
        <dbReference type="EMBL" id="KAK7736724.1"/>
    </source>
</evidence>
<evidence type="ECO:0000313" key="3">
    <source>
        <dbReference type="EMBL" id="KAK7726894.1"/>
    </source>
</evidence>
<feature type="compositionally biased region" description="Low complexity" evidence="1">
    <location>
        <begin position="175"/>
        <end position="186"/>
    </location>
</feature>
<reference evidence="4 6" key="1">
    <citation type="journal article" date="2023" name="PLoS ONE">
        <title>Cytospora paraplurivora sp. nov. isolated from orchards with fruit tree decline syndrome in Ontario, Canada.</title>
        <authorList>
            <person name="Ilyukhin E."/>
            <person name="Nguyen H.D.T."/>
            <person name="Castle A.J."/>
            <person name="Ellouze W."/>
        </authorList>
    </citation>
    <scope>NUCLEOTIDE SEQUENCE [LARGE SCALE GENOMIC DNA]</scope>
    <source>
        <strain evidence="4 6">FDS-564</strain>
    </source>
</reference>
<feature type="compositionally biased region" description="Basic and acidic residues" evidence="1">
    <location>
        <begin position="222"/>
        <end position="234"/>
    </location>
</feature>
<dbReference type="EMBL" id="JAJSPL020000022">
    <property type="protein sequence ID" value="KAK7739629.1"/>
    <property type="molecule type" value="Genomic_DNA"/>
</dbReference>
<reference evidence="4" key="2">
    <citation type="submission" date="2024-02" db="EMBL/GenBank/DDBJ databases">
        <title>De novo assembly and annotation of 12 fungi associated with fruit tree decline syndrome in Ontario, Canada.</title>
        <authorList>
            <person name="Sulman M."/>
            <person name="Ellouze W."/>
            <person name="Ilyukhin E."/>
        </authorList>
    </citation>
    <scope>NUCLEOTIDE SEQUENCE</scope>
    <source>
        <strain evidence="4">FDS-564</strain>
    </source>
</reference>
<evidence type="ECO:0000256" key="1">
    <source>
        <dbReference type="SAM" id="MobiDB-lite"/>
    </source>
</evidence>
<feature type="compositionally biased region" description="Basic and acidic residues" evidence="1">
    <location>
        <begin position="202"/>
        <end position="215"/>
    </location>
</feature>
<gene>
    <name evidence="5" type="ORF">SLS53_005594</name>
    <name evidence="4" type="ORF">SLS53_006935</name>
    <name evidence="3" type="ORF">SLS53_009477</name>
    <name evidence="2" type="ORF">SLS53_009484</name>
</gene>
<feature type="compositionally biased region" description="Polar residues" evidence="1">
    <location>
        <begin position="409"/>
        <end position="419"/>
    </location>
</feature>
<accession>A0AAN9YDN5</accession>
<feature type="region of interest" description="Disordered" evidence="1">
    <location>
        <begin position="96"/>
        <end position="118"/>
    </location>
</feature>
<feature type="compositionally biased region" description="Low complexity" evidence="1">
    <location>
        <begin position="235"/>
        <end position="280"/>
    </location>
</feature>